<dbReference type="Pfam" id="PF00858">
    <property type="entry name" value="ASC"/>
    <property type="match status" value="6"/>
</dbReference>
<evidence type="ECO:0000256" key="6">
    <source>
        <dbReference type="ARBA" id="ARBA00022989"/>
    </source>
</evidence>
<evidence type="ECO:0000256" key="2">
    <source>
        <dbReference type="ARBA" id="ARBA00007193"/>
    </source>
</evidence>
<dbReference type="PANTHER" id="PTHR11690">
    <property type="entry name" value="AMILORIDE-SENSITIVE SODIUM CHANNEL-RELATED"/>
    <property type="match status" value="1"/>
</dbReference>
<evidence type="ECO:0000256" key="12">
    <source>
        <dbReference type="RuleBase" id="RU000679"/>
    </source>
</evidence>
<evidence type="ECO:0000313" key="14">
    <source>
        <dbReference type="EMBL" id="CAG9811157.1"/>
    </source>
</evidence>
<keyword evidence="3 12" id="KW-0813">Transport</keyword>
<dbReference type="OrthoDB" id="6502088at2759"/>
<dbReference type="Gene3D" id="1.10.287.770">
    <property type="entry name" value="YojJ-like"/>
    <property type="match status" value="5"/>
</dbReference>
<feature type="transmembrane region" description="Helical" evidence="13">
    <location>
        <begin position="972"/>
        <end position="996"/>
    </location>
</feature>
<dbReference type="PANTHER" id="PTHR11690:SF288">
    <property type="entry name" value="AMILORIDE-SENSITIVE NA+ CHANNEL-RELATED"/>
    <property type="match status" value="1"/>
</dbReference>
<feature type="transmembrane region" description="Helical" evidence="13">
    <location>
        <begin position="2596"/>
        <end position="2622"/>
    </location>
</feature>
<evidence type="ECO:0000256" key="5">
    <source>
        <dbReference type="ARBA" id="ARBA00022692"/>
    </source>
</evidence>
<evidence type="ECO:0000256" key="3">
    <source>
        <dbReference type="ARBA" id="ARBA00022448"/>
    </source>
</evidence>
<name>A0A9N9S4J4_9DIPT</name>
<evidence type="ECO:0000313" key="15">
    <source>
        <dbReference type="Proteomes" id="UP001153620"/>
    </source>
</evidence>
<keyword evidence="4 12" id="KW-0894">Sodium channel</keyword>
<reference evidence="14" key="1">
    <citation type="submission" date="2022-01" db="EMBL/GenBank/DDBJ databases">
        <authorList>
            <person name="King R."/>
        </authorList>
    </citation>
    <scope>NUCLEOTIDE SEQUENCE</scope>
</reference>
<evidence type="ECO:0000256" key="4">
    <source>
        <dbReference type="ARBA" id="ARBA00022461"/>
    </source>
</evidence>
<comment type="subcellular location">
    <subcellularLocation>
        <location evidence="1">Membrane</location>
        <topology evidence="1">Multi-pass membrane protein</topology>
    </subcellularLocation>
</comment>
<keyword evidence="8 12" id="KW-0406">Ion transport</keyword>
<dbReference type="InterPro" id="IPR001873">
    <property type="entry name" value="ENaC"/>
</dbReference>
<keyword evidence="6 13" id="KW-1133">Transmembrane helix</keyword>
<sequence length="2637" mass="308026">MRFDVQKYLETSTIHGLVYISKRFHTIERIFWIFVLLCSTIYTSILITKYIIKVRKFPIVSYLSDQSMAVSEINFPAVTVCPRMKYRIPLGSYSKNRKNYFYENHTLKQLYYEYEEEMIEFMDERKFGNISYGDFLDRLENGSIKPQELNIRILKRLQVMDIIENRNIFHKLNFSVPTDDFLEILNMFKKKFFPGSMSIAFFWIDEYKGYASEIITQWGLCFTYNIAFSHDLLHTNSTSDDFHYQVALKRDVPVISQKTFRFDHPPKELPQMISSSKAGLWVGFNLHVDDIKKIANNTFEEHTIILHDPFELPSSKSKIFELNIKYQTTIWIKPQQNSIDESLTDYKPAERNCYLENEKILIFFKVYTKNNCENECLTDFMLSRCGCVEFFMIRNSSTRICSANEQSCYKKAADDFEEQKNYCDCFNPCDYVKYDFIKQNYGYSYIKAMISYSITGFRLQYQEDIFTELIRKQQFTFVDFLAFVGGILGLFAGFSVLSFIELIYWFTVRVFTKNRKKHVTKVHSLGLVQDINSKLTLVGEVSQSYLNESSIHGLWYISEFSWISSIPWTFFVYTSMTFCLHMILSTKESVPDSRVIAYDDNFMMIENISFPAFTIVPQYSRTPLFVAEMYWNIYDGPSIMRNMDSQTLIQFKKNMTHYNFCEEVFYAYNLNFNFSCVPYVIPVLKENSKINWFREQLSSFNGKYQPEFAEIRTSRGMGFTFNMIDADEMFNFDQISSDFNYTRNITTKSENSTQIPKSIKYPIKFNKDDQVKFSIKLFPSPATQVSCIKQSFIIHTSDDLPTFNVRMDFMAFDSGAAIDVIVTPKVIRTVEYLKRLKPKERECYFDGEKSLKYFKKYSQKNCEAECLANITMDNCGCVDFNQPFSNPNEFCLNISKADSTCNSNLKRDLYTFIDFSPEQNCSCLPLCNSISYNIKYYTKHESGGNETTINVRMNMDDIVLFRRYQQFTFSDVVSYVGGLLGLFAGISMLSIVEFFYFFTIRIFWICALASSATFTSVLIVQIVTKIRNVPILVYLSDQSVPVSKINFPAVTVCPSFKTSLLKEKKSFGYYEKHTLRKIFYENEEYLLETEDERKFGNILYVDFLDKIENGSIKPEELGSKLLKRLQVIDLITNRGTFHKLNFSVPTDDFLDVINEFDKEFDDVFSIVFYWIGTYRHRISEIITQWGLCFTYNIAFSHNLLNFNSTSEDFHYQNTIRKLTIKAMPNQPLEVSPKSISSANAGLWVGFNKLAPYIGGNADGYVSLFHDPFELPSKSSEMAETSLKIQTKILIEPQMNSIDESLVDFEPAERNCYLENEKVLKFFKVYTKNNCENECLTDFMLSRCGCVEFFMIRNSSTRICSANEQSCYKKAAEDFEEQKSFCECFQPCEYINYNFEYHDHGPAGTGRSSTFLTSGFYFQYKSNVFNQLVRKKQYTTLDFLSFVGGVLGLFAGFSLLSLVELIYWFTVRVFVDNSRKPDSKVHSIREFKAQEGSQKRIIINSYLKESSIHGFGYITGFPKVGSIIWMLIVLVVMTCCSHLIMDAQEKVPDSLMVAYDDDFKSVQNITFPAITLVPTFSIPTRMLIGDFYFKAIASKHGKAEMENETTREPFIRNLTKFHFCYETFTGYSNGYKLSFVPYLFSMLKENSQIDWFRDQFSSFNGKYQPEFAEIRTSRGMGFTFNMIDADEMFNFNQVFWTFTLIFSVICTSLLITELVKAQNVPIVSYLSDQMIPVFEINFPAITVCPRLKPVIMRLRRFGVGYSYARYEKHTLRTYYFEFKESDMELKDESSFNDFSYVRALDEIENGTLDPHKLGIKLLKRLQVIDLITNHGIFQKINLKIPADDFLDVKNEFDKDFLSDYFAIVFKWIAEYQQYVSEIITPLGLCFTFNIAPNHDVMDTNLTSDDFHYIYAMKEFQKGLWKHEKPPQELKRIATSQSGLWIGFNILSLVSENLIGYDELSGFRVIIHDPFELPTTRSKIIKLNIDYETKISLNPQLNSIDESLYDYEPEERNCYLENEKVLKFFKVYTKNNCENECLTDFMLSLCGCVEFFMIRNSSTRICSANEQSCYKKAAENFEELKRSCGCFDPCEHVKFEYEINEYGAADKKSNTAYNAVGGHIRFKNNVFNHLVRKQQFDTLDFLSFIGGILGLFAGFSALSFIELIYWFTIRLMIGSCKRVDTKVYPIDETVKEQSKTLKIIDSFLSYFNESSIHGFNDVFEFSRIGSILWTFFIMFTMNFCFHMISSVREKVPDSRMIAYDDNLRFREEFLNNATTKEPFKRNLTKFHFCNEIYTGYYFNYDFSYIPHIFDALKEESKVDWFQDQFSSFNDKYQPEFAEIRTSRGMGFTFNMINADEMFNFEKISSEFNNTKNITTKSKTNTKITKYPIRLDRKSQAIFSIRVKKIPGLFMNCVKQSFMIHAPQYSPVFSTRKEFASFDSGASIDVTITPEMTKTDKNLRHLNPTVRECYFEDEKKLKYFKKYTQSNCEIECLTNITMDRCGCVDVNQPYTTIDDICINITRELLSYCPEKLHHDLLTIETFSPEQNCSCLPLCNSISYNIKYYTKHESGGNETTINVRMNMDDIILFRRYQQFTFSDVVSYVGGLLGLFAGISMLSIVEFFYFFTIRLGVNLWRVLRGG</sequence>
<keyword evidence="15" id="KW-1185">Reference proteome</keyword>
<dbReference type="PROSITE" id="PS01206">
    <property type="entry name" value="ASC"/>
    <property type="match status" value="1"/>
</dbReference>
<evidence type="ECO:0000256" key="7">
    <source>
        <dbReference type="ARBA" id="ARBA00023053"/>
    </source>
</evidence>
<dbReference type="GO" id="GO:0015280">
    <property type="term" value="F:ligand-gated sodium channel activity"/>
    <property type="evidence" value="ECO:0007669"/>
    <property type="project" value="TreeGrafter"/>
</dbReference>
<feature type="transmembrane region" description="Helical" evidence="13">
    <location>
        <begin position="2225"/>
        <end position="2243"/>
    </location>
</feature>
<accession>A0A9N9S4J4</accession>
<dbReference type="EMBL" id="OU895880">
    <property type="protein sequence ID" value="CAG9811157.1"/>
    <property type="molecule type" value="Genomic_DNA"/>
</dbReference>
<evidence type="ECO:0000256" key="10">
    <source>
        <dbReference type="ARBA" id="ARBA00023201"/>
    </source>
</evidence>
<evidence type="ECO:0000256" key="9">
    <source>
        <dbReference type="ARBA" id="ARBA00023136"/>
    </source>
</evidence>
<dbReference type="GO" id="GO:0005886">
    <property type="term" value="C:plasma membrane"/>
    <property type="evidence" value="ECO:0007669"/>
    <property type="project" value="TreeGrafter"/>
</dbReference>
<organism evidence="14 15">
    <name type="scientific">Chironomus riparius</name>
    <dbReference type="NCBI Taxonomy" id="315576"/>
    <lineage>
        <taxon>Eukaryota</taxon>
        <taxon>Metazoa</taxon>
        <taxon>Ecdysozoa</taxon>
        <taxon>Arthropoda</taxon>
        <taxon>Hexapoda</taxon>
        <taxon>Insecta</taxon>
        <taxon>Pterygota</taxon>
        <taxon>Neoptera</taxon>
        <taxon>Endopterygota</taxon>
        <taxon>Diptera</taxon>
        <taxon>Nematocera</taxon>
        <taxon>Chironomoidea</taxon>
        <taxon>Chironomidae</taxon>
        <taxon>Chironominae</taxon>
        <taxon>Chironomus</taxon>
    </lineage>
</organism>
<evidence type="ECO:0000256" key="11">
    <source>
        <dbReference type="ARBA" id="ARBA00023303"/>
    </source>
</evidence>
<keyword evidence="9 13" id="KW-0472">Membrane</keyword>
<feature type="transmembrane region" description="Helical" evidence="13">
    <location>
        <begin position="1438"/>
        <end position="1464"/>
    </location>
</feature>
<evidence type="ECO:0000256" key="1">
    <source>
        <dbReference type="ARBA" id="ARBA00004141"/>
    </source>
</evidence>
<dbReference type="InterPro" id="IPR020903">
    <property type="entry name" value="ENaC_CS"/>
</dbReference>
<keyword evidence="7" id="KW-0915">Sodium</keyword>
<feature type="transmembrane region" description="Helical" evidence="13">
    <location>
        <begin position="2139"/>
        <end position="2166"/>
    </location>
</feature>
<evidence type="ECO:0000256" key="13">
    <source>
        <dbReference type="SAM" id="Phobius"/>
    </source>
</evidence>
<keyword evidence="5 12" id="KW-0812">Transmembrane</keyword>
<gene>
    <name evidence="14" type="ORF">CHIRRI_LOCUS13967</name>
</gene>
<feature type="transmembrane region" description="Helical" evidence="13">
    <location>
        <begin position="30"/>
        <end position="52"/>
    </location>
</feature>
<comment type="similarity">
    <text evidence="2 12">Belongs to the amiloride-sensitive sodium channel (TC 1.A.6) family.</text>
</comment>
<keyword evidence="11 12" id="KW-0407">Ion channel</keyword>
<reference evidence="14" key="2">
    <citation type="submission" date="2022-10" db="EMBL/GenBank/DDBJ databases">
        <authorList>
            <consortium name="ENA_rothamsted_submissions"/>
            <consortium name="culmorum"/>
            <person name="King R."/>
        </authorList>
    </citation>
    <scope>NUCLEOTIDE SEQUENCE</scope>
</reference>
<protein>
    <submittedName>
        <fullName evidence="14">Uncharacterized protein</fullName>
    </submittedName>
</protein>
<proteinExistence type="inferred from homology"/>
<evidence type="ECO:0000256" key="8">
    <source>
        <dbReference type="ARBA" id="ARBA00023065"/>
    </source>
</evidence>
<feature type="transmembrane region" description="Helical" evidence="13">
    <location>
        <begin position="1693"/>
        <end position="1710"/>
    </location>
</feature>
<keyword evidence="10 12" id="KW-0739">Sodium transport</keyword>
<dbReference type="Gene3D" id="1.10.287.820">
    <property type="entry name" value="Acid-sensing ion channel domain"/>
    <property type="match status" value="5"/>
</dbReference>
<feature type="transmembrane region" description="Helical" evidence="13">
    <location>
        <begin position="1002"/>
        <end position="1023"/>
    </location>
</feature>
<feature type="transmembrane region" description="Helical" evidence="13">
    <location>
        <begin position="480"/>
        <end position="506"/>
    </location>
</feature>
<dbReference type="Proteomes" id="UP001153620">
    <property type="component" value="Chromosome 4"/>
</dbReference>